<dbReference type="EMBL" id="CAKOFQ010007188">
    <property type="protein sequence ID" value="CAH1993959.1"/>
    <property type="molecule type" value="Genomic_DNA"/>
</dbReference>
<proteinExistence type="predicted"/>
<dbReference type="Proteomes" id="UP001152888">
    <property type="component" value="Unassembled WGS sequence"/>
</dbReference>
<protein>
    <submittedName>
        <fullName evidence="1">Uncharacterized protein</fullName>
    </submittedName>
</protein>
<comment type="caution">
    <text evidence="1">The sequence shown here is derived from an EMBL/GenBank/DDBJ whole genome shotgun (WGS) entry which is preliminary data.</text>
</comment>
<dbReference type="AlphaFoldDB" id="A0A9P0LCC8"/>
<evidence type="ECO:0000313" key="1">
    <source>
        <dbReference type="EMBL" id="CAH1993959.1"/>
    </source>
</evidence>
<name>A0A9P0LCC8_ACAOB</name>
<dbReference type="PANTHER" id="PTHR33504:SF2">
    <property type="entry name" value="PROTEIN MFI"/>
    <property type="match status" value="1"/>
</dbReference>
<evidence type="ECO:0000313" key="2">
    <source>
        <dbReference type="Proteomes" id="UP001152888"/>
    </source>
</evidence>
<organism evidence="1 2">
    <name type="scientific">Acanthoscelides obtectus</name>
    <name type="common">Bean weevil</name>
    <name type="synonym">Bruchus obtectus</name>
    <dbReference type="NCBI Taxonomy" id="200917"/>
    <lineage>
        <taxon>Eukaryota</taxon>
        <taxon>Metazoa</taxon>
        <taxon>Ecdysozoa</taxon>
        <taxon>Arthropoda</taxon>
        <taxon>Hexapoda</taxon>
        <taxon>Insecta</taxon>
        <taxon>Pterygota</taxon>
        <taxon>Neoptera</taxon>
        <taxon>Endopterygota</taxon>
        <taxon>Coleoptera</taxon>
        <taxon>Polyphaga</taxon>
        <taxon>Cucujiformia</taxon>
        <taxon>Chrysomeloidea</taxon>
        <taxon>Chrysomelidae</taxon>
        <taxon>Bruchinae</taxon>
        <taxon>Bruchini</taxon>
        <taxon>Acanthoscelides</taxon>
    </lineage>
</organism>
<gene>
    <name evidence="1" type="ORF">ACAOBT_LOCUS21841</name>
</gene>
<reference evidence="1" key="1">
    <citation type="submission" date="2022-03" db="EMBL/GenBank/DDBJ databases">
        <authorList>
            <person name="Sayadi A."/>
        </authorList>
    </citation>
    <scope>NUCLEOTIDE SEQUENCE</scope>
</reference>
<dbReference type="PANTHER" id="PTHR33504">
    <property type="entry name" value="NADH DEHYDROGENASE (UBIQUINONE) 1 BETA SUBCOMPLEX, 4"/>
    <property type="match status" value="1"/>
</dbReference>
<dbReference type="OrthoDB" id="10006090at2759"/>
<accession>A0A9P0LCC8</accession>
<keyword evidence="2" id="KW-1185">Reference proteome</keyword>
<sequence>MSHDIFQILDCNHTKFLQRYTDQNDENLTKADVFRQSLECRNLLQQINDICNSYTLGNNWVYYPKITRENAARKIYDFFLRTRNRNIYAQTKSMLYKLSRKDPLKVLELVNTSHAELFEKTMCKLVFRLDGINFPPSIVYKIFSEGRHITLQSRLYRNMVIVNGNLGWFIYSVYKCNSCKSKVKVKSMHTKKSKKKVKEDRQISWINQMYG</sequence>